<evidence type="ECO:0000256" key="13">
    <source>
        <dbReference type="ARBA" id="ARBA00031012"/>
    </source>
</evidence>
<evidence type="ECO:0000256" key="6">
    <source>
        <dbReference type="ARBA" id="ARBA00022695"/>
    </source>
</evidence>
<dbReference type="EC" id="2.7.7.48" evidence="1"/>
<keyword evidence="16" id="KW-1185">Reference proteome</keyword>
<dbReference type="Proteomes" id="UP000232469">
    <property type="component" value="Segment"/>
</dbReference>
<sequence>MSFHASLIREEEAPRKVEGINRTDQSLKNPLIGTEVTFCLNTGYLPHHSRVLQFVKSKNAESKDYYKFFRRVKLSSNIYPIGVVIRAAETILQVIIATWNLQQMMKPLAAAIRYALTNPRLRAQLELHITFQRVIRQVSYSRETDIGPKRLGSFLIMFVQSLVVIYDDQESCLMTYNHFLAAADTAKSRCHLLITAVIQGALWDSGSFLDHIFNLIDIIDSIDLSHDDYFTVIKSISPYSKGLVMARHNRTVKTEFDTVFKVPELCPPLDNLLKKLLMLDPNLLLMISSVEKSWYFPEIDMVPGSEEQLHKMRVDVEPPALLLEYAQKLLTMFKAEFIKGYISKHAKWPPVSLTVNTHKSLRNARELGKWSPSFDRNWHLFSEVTILKISDLDLDPDFNDIISDKAIISSRKDWPFEYNAAAYRKKHGERLIRPEKKAGPSRLVNALIDGRLDNLPELLRPFYQGSVEFEDRITVLVPKEKELKVKGRYFSKQSLATRIYQVIAEATLKNEVMPYLKTHSMTMNSTTLTHLLNKLSCQIVTGDSFVINLDYSSWCNGFRPELQMPICRQLDTMFDCGYFFRTGCTLPCFTTFIIQDRFNPPRMLNAEPVEDGQTCIVEQRQ</sequence>
<evidence type="ECO:0000256" key="10">
    <source>
        <dbReference type="ARBA" id="ARBA00023042"/>
    </source>
</evidence>
<keyword evidence="8" id="KW-0067">ATP-binding</keyword>
<dbReference type="GO" id="GO:0005524">
    <property type="term" value="F:ATP binding"/>
    <property type="evidence" value="ECO:0007669"/>
    <property type="project" value="UniProtKB-KW"/>
</dbReference>
<dbReference type="InterPro" id="IPR014023">
    <property type="entry name" value="Mononeg_RNA_pol_cat"/>
</dbReference>
<reference evidence="15 16" key="1">
    <citation type="journal article" date="2014" name="Vet. Microbiol.">
        <title>Discovery of a new avian bornavirus genotype in estrildid finches (Estrildidae) in Germany.</title>
        <authorList>
            <person name="Rubbenstroth D."/>
            <person name="Schmidt V."/>
            <person name="Rinder M."/>
            <person name="Legler M."/>
            <person name="Corman V.M."/>
            <person name="Staeheli P."/>
        </authorList>
    </citation>
    <scope>NUCLEOTIDE SEQUENCE [LARGE SCALE GENOMIC DNA]</scope>
    <source>
        <strain evidence="15">VS-4707</strain>
    </source>
</reference>
<keyword evidence="5" id="KW-0949">S-adenosyl-L-methionine</keyword>
<keyword evidence="2" id="KW-0696">RNA-directed RNA polymerase</keyword>
<evidence type="ECO:0000256" key="8">
    <source>
        <dbReference type="ARBA" id="ARBA00022840"/>
    </source>
</evidence>
<keyword evidence="10" id="KW-0506">mRNA capping</keyword>
<feature type="non-terminal residue" evidence="15">
    <location>
        <position position="621"/>
    </location>
</feature>
<evidence type="ECO:0000256" key="5">
    <source>
        <dbReference type="ARBA" id="ARBA00022691"/>
    </source>
</evidence>
<keyword evidence="11" id="KW-0511">Multifunctional enzyme</keyword>
<keyword evidence="4" id="KW-0808">Transferase</keyword>
<evidence type="ECO:0000256" key="4">
    <source>
        <dbReference type="ARBA" id="ARBA00022679"/>
    </source>
</evidence>
<dbReference type="PROSITE" id="PS50526">
    <property type="entry name" value="RDRP_SSRNA_NEG_NONSEG"/>
    <property type="match status" value="1"/>
</dbReference>
<feature type="domain" description="RdRp catalytic" evidence="14">
    <location>
        <begin position="543"/>
        <end position="621"/>
    </location>
</feature>
<dbReference type="GeneID" id="37616253"/>
<dbReference type="EMBL" id="KF680099">
    <property type="protein sequence ID" value="AHD24432.1"/>
    <property type="molecule type" value="Viral_cRNA"/>
</dbReference>
<evidence type="ECO:0000256" key="11">
    <source>
        <dbReference type="ARBA" id="ARBA00023268"/>
    </source>
</evidence>
<evidence type="ECO:0000313" key="16">
    <source>
        <dbReference type="Proteomes" id="UP000232469"/>
    </source>
</evidence>
<organism evidence="15 16">
    <name type="scientific">Estrildid finch bornavirus 1</name>
    <dbReference type="NCBI Taxonomy" id="1715295"/>
    <lineage>
        <taxon>Viruses</taxon>
        <taxon>Riboviria</taxon>
        <taxon>Orthornavirae</taxon>
        <taxon>Negarnaviricota</taxon>
        <taxon>Haploviricotina</taxon>
        <taxon>Monjiviricetes</taxon>
        <taxon>Mononegavirales</taxon>
        <taxon>Bornaviridae</taxon>
        <taxon>Orthobornavirus</taxon>
        <taxon>Orthobornavirus estrildidae</taxon>
    </lineage>
</organism>
<evidence type="ECO:0000256" key="1">
    <source>
        <dbReference type="ARBA" id="ARBA00012494"/>
    </source>
</evidence>
<accession>V9XSQ8</accession>
<dbReference type="GO" id="GO:0004482">
    <property type="term" value="F:mRNA 5'-cap (guanine-N7-)-methyltransferase activity"/>
    <property type="evidence" value="ECO:0007669"/>
    <property type="project" value="InterPro"/>
</dbReference>
<dbReference type="RefSeq" id="YP_009505428.1">
    <property type="nucleotide sequence ID" value="NC_038268.1"/>
</dbReference>
<proteinExistence type="predicted"/>
<evidence type="ECO:0000256" key="2">
    <source>
        <dbReference type="ARBA" id="ARBA00022484"/>
    </source>
</evidence>
<evidence type="ECO:0000259" key="14">
    <source>
        <dbReference type="PROSITE" id="PS50526"/>
    </source>
</evidence>
<name>V9XSQ8_9MONO</name>
<keyword evidence="9" id="KW-0693">Viral RNA replication</keyword>
<evidence type="ECO:0000256" key="9">
    <source>
        <dbReference type="ARBA" id="ARBA00022953"/>
    </source>
</evidence>
<protein>
    <recommendedName>
        <fullName evidence="1">RNA-directed RNA polymerase</fullName>
        <ecNumber evidence="1">2.7.7.48</ecNumber>
    </recommendedName>
    <alternativeName>
        <fullName evidence="13">Replicase</fullName>
    </alternativeName>
    <alternativeName>
        <fullName evidence="12">Transcriptase</fullName>
    </alternativeName>
</protein>
<evidence type="ECO:0000256" key="3">
    <source>
        <dbReference type="ARBA" id="ARBA00022664"/>
    </source>
</evidence>
<dbReference type="Pfam" id="PF00946">
    <property type="entry name" value="Mononeg_RNA_pol"/>
    <property type="match status" value="1"/>
</dbReference>
<dbReference type="KEGG" id="vg:37616253"/>
<evidence type="ECO:0000313" key="15">
    <source>
        <dbReference type="EMBL" id="AHD24432.1"/>
    </source>
</evidence>
<evidence type="ECO:0000256" key="12">
    <source>
        <dbReference type="ARBA" id="ARBA00030436"/>
    </source>
</evidence>
<keyword evidence="7" id="KW-0547">Nucleotide-binding</keyword>
<dbReference type="GO" id="GO:0003968">
    <property type="term" value="F:RNA-directed RNA polymerase activity"/>
    <property type="evidence" value="ECO:0007669"/>
    <property type="project" value="UniProtKB-KW"/>
</dbReference>
<keyword evidence="3" id="KW-0507">mRNA processing</keyword>
<evidence type="ECO:0000256" key="7">
    <source>
        <dbReference type="ARBA" id="ARBA00022741"/>
    </source>
</evidence>
<dbReference type="OrthoDB" id="3692at10239"/>
<gene>
    <name evidence="15" type="primary">L</name>
</gene>
<keyword evidence="6" id="KW-0548">Nucleotidyltransferase</keyword>